<keyword evidence="1" id="KW-1133">Transmembrane helix</keyword>
<keyword evidence="1" id="KW-0472">Membrane</keyword>
<reference evidence="2" key="1">
    <citation type="submission" date="2015-11" db="EMBL/GenBank/DDBJ databases">
        <title>De novo transcriptome assembly of four potential Pierce s Disease insect vectors from Arizona vineyards.</title>
        <authorList>
            <person name="Tassone E.E."/>
        </authorList>
    </citation>
    <scope>NUCLEOTIDE SEQUENCE</scope>
</reference>
<evidence type="ECO:0000313" key="2">
    <source>
        <dbReference type="EMBL" id="JAS41604.1"/>
    </source>
</evidence>
<dbReference type="AlphaFoldDB" id="A0A1B6EUC5"/>
<dbReference type="SUPFAM" id="SSF50494">
    <property type="entry name" value="Trypsin-like serine proteases"/>
    <property type="match status" value="1"/>
</dbReference>
<evidence type="ECO:0000256" key="1">
    <source>
        <dbReference type="SAM" id="Phobius"/>
    </source>
</evidence>
<proteinExistence type="predicted"/>
<feature type="transmembrane region" description="Helical" evidence="1">
    <location>
        <begin position="219"/>
        <end position="237"/>
    </location>
</feature>
<keyword evidence="1" id="KW-0812">Transmembrane</keyword>
<accession>A0A1B6EUC5</accession>
<feature type="non-terminal residue" evidence="2">
    <location>
        <position position="1"/>
    </location>
</feature>
<name>A0A1B6EUC5_9HEMI</name>
<feature type="transmembrane region" description="Helical" evidence="1">
    <location>
        <begin position="6"/>
        <end position="23"/>
    </location>
</feature>
<gene>
    <name evidence="2" type="ORF">g.15441</name>
</gene>
<feature type="non-terminal residue" evidence="2">
    <location>
        <position position="238"/>
    </location>
</feature>
<dbReference type="InterPro" id="IPR009003">
    <property type="entry name" value="Peptidase_S1_PA"/>
</dbReference>
<protein>
    <submittedName>
        <fullName evidence="2">Uncharacterized protein</fullName>
    </submittedName>
</protein>
<organism evidence="2">
    <name type="scientific">Cuerna arida</name>
    <dbReference type="NCBI Taxonomy" id="1464854"/>
    <lineage>
        <taxon>Eukaryota</taxon>
        <taxon>Metazoa</taxon>
        <taxon>Ecdysozoa</taxon>
        <taxon>Arthropoda</taxon>
        <taxon>Hexapoda</taxon>
        <taxon>Insecta</taxon>
        <taxon>Pterygota</taxon>
        <taxon>Neoptera</taxon>
        <taxon>Paraneoptera</taxon>
        <taxon>Hemiptera</taxon>
        <taxon>Auchenorrhyncha</taxon>
        <taxon>Membracoidea</taxon>
        <taxon>Cicadellidae</taxon>
        <taxon>Cicadellinae</taxon>
        <taxon>Proconiini</taxon>
        <taxon>Cuerna</taxon>
    </lineage>
</organism>
<dbReference type="EMBL" id="GECZ01028165">
    <property type="protein sequence ID" value="JAS41604.1"/>
    <property type="molecule type" value="Transcribed_RNA"/>
</dbReference>
<sequence>NMPKWLHTSFFLFWYVVITIQYISDNRFESSKIENLNQDPEAHCFWKPSNCFPSALDSIEIELHTGTVVHKTCIFHIYHNYTKLRHENYRLAIFKCSTIRLGNVPDFPSENFSTSEFCKPVDHGGTTHFTVFKSEKCSIFLYMNGINIFYKSNTPFKGDSGELLLCKNKLYGILFHGSQNSYFQNASSTLHINVPSHPNRINPFFDSPMKNESNSNNNTNTLLIIIIVLLIIIVLALC</sequence>